<evidence type="ECO:0000256" key="3">
    <source>
        <dbReference type="ARBA" id="ARBA00022737"/>
    </source>
</evidence>
<dbReference type="GO" id="GO:0005930">
    <property type="term" value="C:axoneme"/>
    <property type="evidence" value="ECO:0007669"/>
    <property type="project" value="TreeGrafter"/>
</dbReference>
<keyword evidence="5" id="KW-0969">Cilium</keyword>
<dbReference type="InterPro" id="IPR040193">
    <property type="entry name" value="EFHC1/EFHC2/EFHB"/>
</dbReference>
<evidence type="ECO:0000256" key="1">
    <source>
        <dbReference type="ARBA" id="ARBA00004611"/>
    </source>
</evidence>
<reference evidence="10" key="1">
    <citation type="submission" date="2021-02" db="EMBL/GenBank/DDBJ databases">
        <authorList>
            <person name="Nowell W R."/>
        </authorList>
    </citation>
    <scope>NUCLEOTIDE SEQUENCE</scope>
</reference>
<feature type="domain" description="DM10" evidence="9">
    <location>
        <begin position="1"/>
        <end position="53"/>
    </location>
</feature>
<proteinExistence type="predicted"/>
<dbReference type="SUPFAM" id="SSF47473">
    <property type="entry name" value="EF-hand"/>
    <property type="match status" value="1"/>
</dbReference>
<dbReference type="GO" id="GO:0072686">
    <property type="term" value="C:mitotic spindle"/>
    <property type="evidence" value="ECO:0007669"/>
    <property type="project" value="TreeGrafter"/>
</dbReference>
<dbReference type="InterPro" id="IPR002048">
    <property type="entry name" value="EF_hand_dom"/>
</dbReference>
<dbReference type="AlphaFoldDB" id="A0A818SFJ8"/>
<comment type="caution">
    <text evidence="10">The sequence shown here is derived from an EMBL/GenBank/DDBJ whole genome shotgun (WGS) entry which is preliminary data.</text>
</comment>
<evidence type="ECO:0000259" key="8">
    <source>
        <dbReference type="PROSITE" id="PS50222"/>
    </source>
</evidence>
<keyword evidence="2" id="KW-0963">Cytoplasm</keyword>
<gene>
    <name evidence="10" type="ORF">FNK824_LOCUS7052</name>
</gene>
<dbReference type="SMART" id="SM00676">
    <property type="entry name" value="DM10"/>
    <property type="match status" value="1"/>
</dbReference>
<dbReference type="InterPro" id="IPR011992">
    <property type="entry name" value="EF-hand-dom_pair"/>
</dbReference>
<dbReference type="GO" id="GO:0007052">
    <property type="term" value="P:mitotic spindle organization"/>
    <property type="evidence" value="ECO:0007669"/>
    <property type="project" value="TreeGrafter"/>
</dbReference>
<evidence type="ECO:0000256" key="4">
    <source>
        <dbReference type="ARBA" id="ARBA00022846"/>
    </source>
</evidence>
<organism evidence="10 11">
    <name type="scientific">Rotaria sordida</name>
    <dbReference type="NCBI Taxonomy" id="392033"/>
    <lineage>
        <taxon>Eukaryota</taxon>
        <taxon>Metazoa</taxon>
        <taxon>Spiralia</taxon>
        <taxon>Gnathifera</taxon>
        <taxon>Rotifera</taxon>
        <taxon>Eurotatoria</taxon>
        <taxon>Bdelloidea</taxon>
        <taxon>Philodinida</taxon>
        <taxon>Philodinidae</taxon>
        <taxon>Rotaria</taxon>
    </lineage>
</organism>
<dbReference type="Gene3D" id="2.30.29.170">
    <property type="match status" value="2"/>
</dbReference>
<dbReference type="GO" id="GO:0000281">
    <property type="term" value="P:mitotic cytokinesis"/>
    <property type="evidence" value="ECO:0007669"/>
    <property type="project" value="TreeGrafter"/>
</dbReference>
<dbReference type="Pfam" id="PF06565">
    <property type="entry name" value="DM10_dom"/>
    <property type="match status" value="2"/>
</dbReference>
<evidence type="ECO:0000259" key="9">
    <source>
        <dbReference type="PROSITE" id="PS51336"/>
    </source>
</evidence>
<dbReference type="PROSITE" id="PS50222">
    <property type="entry name" value="EF_HAND_2"/>
    <property type="match status" value="1"/>
</dbReference>
<dbReference type="Proteomes" id="UP000663874">
    <property type="component" value="Unassembled WGS sequence"/>
</dbReference>
<dbReference type="GO" id="GO:0005509">
    <property type="term" value="F:calcium ion binding"/>
    <property type="evidence" value="ECO:0007669"/>
    <property type="project" value="InterPro"/>
</dbReference>
<evidence type="ECO:0000256" key="6">
    <source>
        <dbReference type="ARBA" id="ARBA00023212"/>
    </source>
</evidence>
<evidence type="ECO:0000256" key="2">
    <source>
        <dbReference type="ARBA" id="ARBA00022490"/>
    </source>
</evidence>
<sequence length="235" mass="27786">TFPHVFLELTDTAVNDCYKPLDLMIGKTINIYGRNFLINDCDLFTKTFYTKNFGVNSLQNCLCLQPERLEKDYIKLMENDYRILRYEAVLDSPRGDDKLRKFITSYRLSYDTISIHELPQRHTDSSFEHPQFYSPDDFYIGATIEAFHQQDRPDARLSKNIHVPRKPGDFICLYAEIRNKLQYMLITNPEEIRQMFLRYDKARNGYIAGENIFDIFRQINIPLDDDLIDAIKIIN</sequence>
<feature type="domain" description="EF-hand" evidence="8">
    <location>
        <begin position="187"/>
        <end position="222"/>
    </location>
</feature>
<comment type="subcellular location">
    <subcellularLocation>
        <location evidence="1">Cytoplasm</location>
        <location evidence="1">Cytoskeleton</location>
        <location evidence="1">Flagellum axoneme</location>
    </subcellularLocation>
</comment>
<accession>A0A818SFJ8</accession>
<evidence type="ECO:0000313" key="10">
    <source>
        <dbReference type="EMBL" id="CAF3668796.1"/>
    </source>
</evidence>
<keyword evidence="6" id="KW-0206">Cytoskeleton</keyword>
<dbReference type="EMBL" id="CAJOBE010000637">
    <property type="protein sequence ID" value="CAF3668796.1"/>
    <property type="molecule type" value="Genomic_DNA"/>
</dbReference>
<evidence type="ECO:0000256" key="7">
    <source>
        <dbReference type="ARBA" id="ARBA00023273"/>
    </source>
</evidence>
<protein>
    <recommendedName>
        <fullName evidence="12">EF-hand domain-containing protein</fullName>
    </recommendedName>
</protein>
<dbReference type="InterPro" id="IPR006602">
    <property type="entry name" value="DM10_dom"/>
</dbReference>
<dbReference type="GO" id="GO:0060285">
    <property type="term" value="P:cilium-dependent cell motility"/>
    <property type="evidence" value="ECO:0007669"/>
    <property type="project" value="TreeGrafter"/>
</dbReference>
<dbReference type="PANTHER" id="PTHR12086:SF9">
    <property type="entry name" value="EF-HAND DOMAIN-CONTAINING PROTEIN 1"/>
    <property type="match status" value="1"/>
</dbReference>
<dbReference type="PANTHER" id="PTHR12086">
    <property type="entry name" value="EF-HAND DOMAIN C-TERMINAL CONTAINING PROTEIN"/>
    <property type="match status" value="1"/>
</dbReference>
<name>A0A818SFJ8_9BILA</name>
<keyword evidence="4" id="KW-0282">Flagellum</keyword>
<feature type="non-terminal residue" evidence="10">
    <location>
        <position position="1"/>
    </location>
</feature>
<evidence type="ECO:0000256" key="5">
    <source>
        <dbReference type="ARBA" id="ARBA00023069"/>
    </source>
</evidence>
<evidence type="ECO:0000313" key="11">
    <source>
        <dbReference type="Proteomes" id="UP000663874"/>
    </source>
</evidence>
<keyword evidence="3" id="KW-0677">Repeat</keyword>
<evidence type="ECO:0008006" key="12">
    <source>
        <dbReference type="Google" id="ProtNLM"/>
    </source>
</evidence>
<dbReference type="GO" id="GO:0043014">
    <property type="term" value="F:alpha-tubulin binding"/>
    <property type="evidence" value="ECO:0007669"/>
    <property type="project" value="TreeGrafter"/>
</dbReference>
<dbReference type="PROSITE" id="PS51336">
    <property type="entry name" value="DM10"/>
    <property type="match status" value="1"/>
</dbReference>
<keyword evidence="7" id="KW-0966">Cell projection</keyword>